<gene>
    <name evidence="12" type="ORF">AF332_03520</name>
</gene>
<dbReference type="RefSeq" id="WP_053433331.1">
    <property type="nucleotide sequence ID" value="NZ_LGUF01000007.1"/>
</dbReference>
<dbReference type="AlphaFoldDB" id="A0A0M0G819"/>
<name>A0A0M0G819_SPOGL</name>
<dbReference type="InterPro" id="IPR014027">
    <property type="entry name" value="UDP-Glc/GDP-Man_DH_C"/>
</dbReference>
<comment type="similarity">
    <text evidence="2 7">Belongs to the UDP-glucose/GDP-mannose dehydrogenase family.</text>
</comment>
<dbReference type="InterPro" id="IPR014026">
    <property type="entry name" value="UDP-Glc/GDP-Man_DH_dimer"/>
</dbReference>
<feature type="binding site" evidence="10">
    <location>
        <position position="272"/>
    </location>
    <ligand>
        <name>NAD(+)</name>
        <dbReference type="ChEBI" id="CHEBI:57540"/>
    </ligand>
</feature>
<comment type="catalytic activity">
    <reaction evidence="6 7">
        <text>UDP-alpha-D-glucose + 2 NAD(+) + H2O = UDP-alpha-D-glucuronate + 2 NADH + 3 H(+)</text>
        <dbReference type="Rhea" id="RHEA:23596"/>
        <dbReference type="ChEBI" id="CHEBI:15377"/>
        <dbReference type="ChEBI" id="CHEBI:15378"/>
        <dbReference type="ChEBI" id="CHEBI:57540"/>
        <dbReference type="ChEBI" id="CHEBI:57945"/>
        <dbReference type="ChEBI" id="CHEBI:58052"/>
        <dbReference type="ChEBI" id="CHEBI:58885"/>
        <dbReference type="EC" id="1.1.1.22"/>
    </reaction>
</comment>
<dbReference type="Gene3D" id="1.20.5.100">
    <property type="entry name" value="Cytochrome c1, transmembrane anchor, C-terminal"/>
    <property type="match status" value="1"/>
</dbReference>
<feature type="binding site" evidence="10">
    <location>
        <position position="121"/>
    </location>
    <ligand>
        <name>NAD(+)</name>
        <dbReference type="ChEBI" id="CHEBI:57540"/>
    </ligand>
</feature>
<dbReference type="PANTHER" id="PTHR43750:SF3">
    <property type="entry name" value="UDP-GLUCOSE 6-DEHYDROGENASE TUAD"/>
    <property type="match status" value="1"/>
</dbReference>
<dbReference type="UniPathway" id="UPA00038">
    <property type="reaction ID" value="UER00491"/>
</dbReference>
<feature type="binding site" evidence="9">
    <location>
        <begin position="154"/>
        <end position="157"/>
    </location>
    <ligand>
        <name>substrate</name>
    </ligand>
</feature>
<evidence type="ECO:0000256" key="5">
    <source>
        <dbReference type="ARBA" id="ARBA00023027"/>
    </source>
</evidence>
<sequence>MITVIGLGFVGLTTALGFSDKSYPVYGYEIDEKKKEQLRTGNIPFYEPYLEEKLNQHLNKGFTIVDDLQEAVNNSKVIFFCVGTPSNTDGSADLTYIFDAIKSVVGYINKPEFKVLVLKSTIPPSTTSEKIKPFLGNLGYRIGVDIGLTNNPEFLREGYAWDDFMNPDRIVIGREDEKSGMIVEKIYQTFDAPIYQVTLNTGEFIKYLSNTMLATLISFANEQSIIARTIGDIDIKQAFQVLHLDKRWVGAPASMTSYVYPGCGFGGYCLPKDTKALVSQSLFNSYSPELLISTLKVNETIKEFVVSDVVNKVKANENIGILGLAFKPNSNDIRETPAKAIIERLIQKGFKNIIAYDPLAMEDFKGAYSLPVEYADSLQSLLSKTNHTVILTAWPEFIKNEELIKRKNVFDYRYLYA</sequence>
<reference evidence="13" key="1">
    <citation type="submission" date="2015-07" db="EMBL/GenBank/DDBJ databases">
        <title>Fjat-10036 dsm4.</title>
        <authorList>
            <person name="Liu B."/>
            <person name="Wang J."/>
            <person name="Zhu Y."/>
            <person name="Liu G."/>
            <person name="Chen Q."/>
            <person name="Chen Z."/>
            <person name="Lan J."/>
            <person name="Che J."/>
            <person name="Ge C."/>
            <person name="Shi H."/>
            <person name="Pan Z."/>
            <person name="Liu X."/>
        </authorList>
    </citation>
    <scope>NUCLEOTIDE SEQUENCE [LARGE SCALE GENOMIC DNA]</scope>
    <source>
        <strain evidence="13">DSM 4</strain>
    </source>
</reference>
<dbReference type="STRING" id="1459.AF332_03520"/>
<dbReference type="NCBIfam" id="TIGR03026">
    <property type="entry name" value="NDP-sugDHase"/>
    <property type="match status" value="1"/>
</dbReference>
<dbReference type="InterPro" id="IPR008927">
    <property type="entry name" value="6-PGluconate_DH-like_C_sf"/>
</dbReference>
<dbReference type="InterPro" id="IPR036220">
    <property type="entry name" value="UDP-Glc/GDP-Man_DH_C_sf"/>
</dbReference>
<feature type="binding site" evidence="9">
    <location>
        <position position="327"/>
    </location>
    <ligand>
        <name>substrate</name>
    </ligand>
</feature>
<proteinExistence type="inferred from homology"/>
<dbReference type="PIRSF" id="PIRSF500134">
    <property type="entry name" value="UDPglc_DH_bac"/>
    <property type="match status" value="1"/>
</dbReference>
<feature type="binding site" evidence="9">
    <location>
        <position position="266"/>
    </location>
    <ligand>
        <name>substrate</name>
    </ligand>
</feature>
<evidence type="ECO:0000256" key="6">
    <source>
        <dbReference type="ARBA" id="ARBA00047473"/>
    </source>
</evidence>
<dbReference type="SUPFAM" id="SSF51735">
    <property type="entry name" value="NAD(P)-binding Rossmann-fold domains"/>
    <property type="match status" value="1"/>
</dbReference>
<accession>A0A0M0G819</accession>
<evidence type="ECO:0000256" key="7">
    <source>
        <dbReference type="PIRNR" id="PIRNR000124"/>
    </source>
</evidence>
<protein>
    <recommendedName>
        <fullName evidence="3 7">UDP-glucose 6-dehydrogenase</fullName>
        <ecNumber evidence="3 7">1.1.1.22</ecNumber>
    </recommendedName>
</protein>
<feature type="binding site" evidence="9">
    <location>
        <begin position="258"/>
        <end position="262"/>
    </location>
    <ligand>
        <name>substrate</name>
    </ligand>
</feature>
<dbReference type="PANTHER" id="PTHR43750">
    <property type="entry name" value="UDP-GLUCOSE 6-DEHYDROGENASE TUAD"/>
    <property type="match status" value="1"/>
</dbReference>
<feature type="binding site" evidence="10">
    <location>
        <position position="84"/>
    </location>
    <ligand>
        <name>NAD(+)</name>
        <dbReference type="ChEBI" id="CHEBI:57540"/>
    </ligand>
</feature>
<dbReference type="Pfam" id="PF03720">
    <property type="entry name" value="UDPG_MGDP_dh_C"/>
    <property type="match status" value="1"/>
</dbReference>
<dbReference type="GO" id="GO:0003979">
    <property type="term" value="F:UDP-glucose 6-dehydrogenase activity"/>
    <property type="evidence" value="ECO:0007669"/>
    <property type="project" value="UniProtKB-EC"/>
</dbReference>
<dbReference type="InterPro" id="IPR028357">
    <property type="entry name" value="UDPglc_DH_bac"/>
</dbReference>
<evidence type="ECO:0000256" key="10">
    <source>
        <dbReference type="PIRSR" id="PIRSR500134-3"/>
    </source>
</evidence>
<dbReference type="GO" id="GO:0000271">
    <property type="term" value="P:polysaccharide biosynthetic process"/>
    <property type="evidence" value="ECO:0007669"/>
    <property type="project" value="InterPro"/>
</dbReference>
<keyword evidence="5 7" id="KW-0520">NAD</keyword>
<dbReference type="Proteomes" id="UP000037109">
    <property type="component" value="Unassembled WGS sequence"/>
</dbReference>
<feature type="binding site" evidence="10">
    <location>
        <position position="157"/>
    </location>
    <ligand>
        <name>NAD(+)</name>
        <dbReference type="ChEBI" id="CHEBI:57540"/>
    </ligand>
</feature>
<feature type="active site" description="Nucleophile" evidence="8">
    <location>
        <position position="269"/>
    </location>
</feature>
<evidence type="ECO:0000256" key="2">
    <source>
        <dbReference type="ARBA" id="ARBA00006601"/>
    </source>
</evidence>
<evidence type="ECO:0000313" key="12">
    <source>
        <dbReference type="EMBL" id="KON85969.1"/>
    </source>
</evidence>
<dbReference type="GO" id="GO:0006065">
    <property type="term" value="P:UDP-glucuronate biosynthetic process"/>
    <property type="evidence" value="ECO:0007669"/>
    <property type="project" value="UniProtKB-UniPathway"/>
</dbReference>
<evidence type="ECO:0000256" key="9">
    <source>
        <dbReference type="PIRSR" id="PIRSR500134-2"/>
    </source>
</evidence>
<dbReference type="SUPFAM" id="SSF48179">
    <property type="entry name" value="6-phosphogluconate dehydrogenase C-terminal domain-like"/>
    <property type="match status" value="1"/>
</dbReference>
<feature type="binding site" evidence="10">
    <location>
        <position position="334"/>
    </location>
    <ligand>
        <name>NAD(+)</name>
        <dbReference type="ChEBI" id="CHEBI:57540"/>
    </ligand>
</feature>
<evidence type="ECO:0000256" key="3">
    <source>
        <dbReference type="ARBA" id="ARBA00012954"/>
    </source>
</evidence>
<evidence type="ECO:0000256" key="8">
    <source>
        <dbReference type="PIRSR" id="PIRSR500134-1"/>
    </source>
</evidence>
<organism evidence="12 13">
    <name type="scientific">Sporosarcina globispora</name>
    <name type="common">Bacillus globisporus</name>
    <dbReference type="NCBI Taxonomy" id="1459"/>
    <lineage>
        <taxon>Bacteria</taxon>
        <taxon>Bacillati</taxon>
        <taxon>Bacillota</taxon>
        <taxon>Bacilli</taxon>
        <taxon>Bacillales</taxon>
        <taxon>Caryophanaceae</taxon>
        <taxon>Sporosarcina</taxon>
    </lineage>
</organism>
<keyword evidence="4 7" id="KW-0560">Oxidoreductase</keyword>
<feature type="domain" description="UDP-glucose/GDP-mannose dehydrogenase C-terminal" evidence="11">
    <location>
        <begin position="320"/>
        <end position="412"/>
    </location>
</feature>
<dbReference type="OrthoDB" id="9803238at2"/>
<dbReference type="EMBL" id="LGUF01000007">
    <property type="protein sequence ID" value="KON85969.1"/>
    <property type="molecule type" value="Genomic_DNA"/>
</dbReference>
<dbReference type="PATRIC" id="fig|1459.3.peg.715"/>
<dbReference type="InterPro" id="IPR036291">
    <property type="entry name" value="NAD(P)-bd_dom_sf"/>
</dbReference>
<keyword evidence="13" id="KW-1185">Reference proteome</keyword>
<dbReference type="SMART" id="SM00984">
    <property type="entry name" value="UDPG_MGDP_dh_C"/>
    <property type="match status" value="1"/>
</dbReference>
<dbReference type="GO" id="GO:0051287">
    <property type="term" value="F:NAD binding"/>
    <property type="evidence" value="ECO:0007669"/>
    <property type="project" value="InterPro"/>
</dbReference>
<dbReference type="SUPFAM" id="SSF52413">
    <property type="entry name" value="UDP-glucose/GDP-mannose dehydrogenase C-terminal domain"/>
    <property type="match status" value="1"/>
</dbReference>
<dbReference type="InterPro" id="IPR017476">
    <property type="entry name" value="UDP-Glc/GDP-Man"/>
</dbReference>
<dbReference type="InterPro" id="IPR001732">
    <property type="entry name" value="UDP-Glc/GDP-Man_DH_N"/>
</dbReference>
<evidence type="ECO:0000259" key="11">
    <source>
        <dbReference type="SMART" id="SM00984"/>
    </source>
</evidence>
<comment type="pathway">
    <text evidence="1">Nucleotide-sugar biosynthesis; UDP-alpha-D-glucuronate biosynthesis; UDP-alpha-D-glucuronate from UDP-alpha-D-glucose: step 1/1.</text>
</comment>
<dbReference type="Gene3D" id="3.40.50.720">
    <property type="entry name" value="NAD(P)-binding Rossmann-like Domain"/>
    <property type="match status" value="2"/>
</dbReference>
<evidence type="ECO:0000256" key="1">
    <source>
        <dbReference type="ARBA" id="ARBA00004701"/>
    </source>
</evidence>
<dbReference type="PIRSF" id="PIRSF000124">
    <property type="entry name" value="UDPglc_GDPman_dh"/>
    <property type="match status" value="1"/>
</dbReference>
<dbReference type="EC" id="1.1.1.22" evidence="3 7"/>
<comment type="caution">
    <text evidence="12">The sequence shown here is derived from an EMBL/GenBank/DDBJ whole genome shotgun (WGS) entry which is preliminary data.</text>
</comment>
<evidence type="ECO:0000313" key="13">
    <source>
        <dbReference type="Proteomes" id="UP000037109"/>
    </source>
</evidence>
<feature type="binding site" evidence="10">
    <location>
        <position position="34"/>
    </location>
    <ligand>
        <name>NAD(+)</name>
        <dbReference type="ChEBI" id="CHEBI:57540"/>
    </ligand>
</feature>
<evidence type="ECO:0000256" key="4">
    <source>
        <dbReference type="ARBA" id="ARBA00023002"/>
    </source>
</evidence>
<dbReference type="Pfam" id="PF03721">
    <property type="entry name" value="UDPG_MGDP_dh_N"/>
    <property type="match status" value="1"/>
</dbReference>
<feature type="binding site" evidence="9">
    <location>
        <position position="206"/>
    </location>
    <ligand>
        <name>substrate</name>
    </ligand>
</feature>
<dbReference type="Pfam" id="PF00984">
    <property type="entry name" value="UDPG_MGDP_dh"/>
    <property type="match status" value="1"/>
</dbReference>